<sequence>MLSYSCILKHPPRREESKTLKNMANGLILMPAHNTIIRDTIPNKPRCSRRFAGGRRHNGARPDGRPVGAAPRVRARRHLSLGHAHHRQDTTLSRWLFDRRYKMATSPLPYHPGSPGLNPAMDGFLGDLPTQRCATLPFESEGVLDQLRAINDTFHGRSEMAVHDEAGNAEPTLPQWLLYDQVPDYVRT</sequence>
<feature type="compositionally biased region" description="Basic residues" evidence="1">
    <location>
        <begin position="46"/>
        <end position="59"/>
    </location>
</feature>
<dbReference type="RefSeq" id="XP_028470384.1">
    <property type="nucleotide sequence ID" value="XM_028614711.1"/>
</dbReference>
<feature type="region of interest" description="Disordered" evidence="1">
    <location>
        <begin position="39"/>
        <end position="70"/>
    </location>
</feature>
<reference evidence="2 3" key="1">
    <citation type="journal article" date="2018" name="Mol. Ecol.">
        <title>The obligate alkalophilic soda-lake fungus Sodiomyces alkalinus has shifted to a protein diet.</title>
        <authorList>
            <person name="Grum-Grzhimaylo A.A."/>
            <person name="Falkoski D.L."/>
            <person name="van den Heuvel J."/>
            <person name="Valero-Jimenez C.A."/>
            <person name="Min B."/>
            <person name="Choi I.G."/>
            <person name="Lipzen A."/>
            <person name="Daum C.G."/>
            <person name="Aanen D.K."/>
            <person name="Tsang A."/>
            <person name="Henrissat B."/>
            <person name="Bilanenko E.N."/>
            <person name="de Vries R.P."/>
            <person name="van Kan J.A.L."/>
            <person name="Grigoriev I.V."/>
            <person name="Debets A.J.M."/>
        </authorList>
    </citation>
    <scope>NUCLEOTIDE SEQUENCE [LARGE SCALE GENOMIC DNA]</scope>
    <source>
        <strain evidence="2 3">F11</strain>
    </source>
</reference>
<gene>
    <name evidence="2" type="ORF">SODALDRAFT_374886</name>
</gene>
<evidence type="ECO:0000256" key="1">
    <source>
        <dbReference type="SAM" id="MobiDB-lite"/>
    </source>
</evidence>
<evidence type="ECO:0000313" key="2">
    <source>
        <dbReference type="EMBL" id="ROT42578.1"/>
    </source>
</evidence>
<evidence type="ECO:0000313" key="3">
    <source>
        <dbReference type="Proteomes" id="UP000272025"/>
    </source>
</evidence>
<dbReference type="GeneID" id="39583189"/>
<proteinExistence type="predicted"/>
<dbReference type="Proteomes" id="UP000272025">
    <property type="component" value="Unassembled WGS sequence"/>
</dbReference>
<name>A0A3N2Q7D5_SODAK</name>
<keyword evidence="3" id="KW-1185">Reference proteome</keyword>
<accession>A0A3N2Q7D5</accession>
<dbReference type="AlphaFoldDB" id="A0A3N2Q7D5"/>
<dbReference type="EMBL" id="ML119051">
    <property type="protein sequence ID" value="ROT42578.1"/>
    <property type="molecule type" value="Genomic_DNA"/>
</dbReference>
<organism evidence="2 3">
    <name type="scientific">Sodiomyces alkalinus (strain CBS 110278 / VKM F-3762 / F11)</name>
    <name type="common">Alkaliphilic filamentous fungus</name>
    <dbReference type="NCBI Taxonomy" id="1314773"/>
    <lineage>
        <taxon>Eukaryota</taxon>
        <taxon>Fungi</taxon>
        <taxon>Dikarya</taxon>
        <taxon>Ascomycota</taxon>
        <taxon>Pezizomycotina</taxon>
        <taxon>Sordariomycetes</taxon>
        <taxon>Hypocreomycetidae</taxon>
        <taxon>Glomerellales</taxon>
        <taxon>Plectosphaerellaceae</taxon>
        <taxon>Sodiomyces</taxon>
    </lineage>
</organism>
<protein>
    <submittedName>
        <fullName evidence="2">Uncharacterized protein</fullName>
    </submittedName>
</protein>